<dbReference type="EMBL" id="CP000464">
    <property type="protein sequence ID" value="ABI93320.1"/>
    <property type="molecule type" value="Genomic_DNA"/>
</dbReference>
<dbReference type="RefSeq" id="WP_011655376.1">
    <property type="nucleotide sequence ID" value="NC_008386.1"/>
</dbReference>
<evidence type="ECO:0000256" key="2">
    <source>
        <dbReference type="SAM" id="SignalP"/>
    </source>
</evidence>
<feature type="transmembrane region" description="Helical" evidence="1">
    <location>
        <begin position="71"/>
        <end position="91"/>
    </location>
</feature>
<dbReference type="Proteomes" id="UP000007029">
    <property type="component" value="Plasmid pTB1"/>
</dbReference>
<proteinExistence type="predicted"/>
<sequence>MGILKSRKTIVLATLTAVALASPAAAQDLSPITNLFTTIGTALTGTLGRAAGLVALAGVGFAFLAGRMNWAVAGSILIGLVIIFGAATILAGL</sequence>
<dbReference type="AlphaFoldDB" id="Q07GS9"/>
<protein>
    <submittedName>
        <fullName evidence="3">Uncharacterized protein</fullName>
    </submittedName>
</protein>
<keyword evidence="1" id="KW-1133">Transmembrane helix</keyword>
<evidence type="ECO:0000313" key="4">
    <source>
        <dbReference type="Proteomes" id="UP000007029"/>
    </source>
</evidence>
<evidence type="ECO:0000256" key="1">
    <source>
        <dbReference type="SAM" id="Phobius"/>
    </source>
</evidence>
<gene>
    <name evidence="3" type="ordered locus">RD1_A0016</name>
</gene>
<keyword evidence="1" id="KW-0472">Membrane</keyword>
<keyword evidence="1" id="KW-0812">Transmembrane</keyword>
<dbReference type="InterPro" id="IPR007039">
    <property type="entry name" value="TrbC/VirB2"/>
</dbReference>
<geneLocation type="plasmid" evidence="3 4">
    <name>pTB1</name>
</geneLocation>
<dbReference type="Pfam" id="PF04956">
    <property type="entry name" value="TrbC"/>
    <property type="match status" value="1"/>
</dbReference>
<feature type="chain" id="PRO_5004166029" evidence="2">
    <location>
        <begin position="27"/>
        <end position="93"/>
    </location>
</feature>
<organism evidence="3 4">
    <name type="scientific">Roseobacter denitrificans (strain ATCC 33942 / OCh 114)</name>
    <name type="common">Erythrobacter sp. (strain OCh 114)</name>
    <name type="synonym">Roseobacter denitrificans</name>
    <dbReference type="NCBI Taxonomy" id="375451"/>
    <lineage>
        <taxon>Bacteria</taxon>
        <taxon>Pseudomonadati</taxon>
        <taxon>Pseudomonadota</taxon>
        <taxon>Alphaproteobacteria</taxon>
        <taxon>Rhodobacterales</taxon>
        <taxon>Roseobacteraceae</taxon>
        <taxon>Roseobacter</taxon>
    </lineage>
</organism>
<feature type="transmembrane region" description="Helical" evidence="1">
    <location>
        <begin position="42"/>
        <end position="64"/>
    </location>
</feature>
<name>Q07GS9_ROSDO</name>
<keyword evidence="4" id="KW-1185">Reference proteome</keyword>
<feature type="signal peptide" evidence="2">
    <location>
        <begin position="1"/>
        <end position="26"/>
    </location>
</feature>
<reference evidence="3 4" key="1">
    <citation type="journal article" date="2007" name="J. Bacteriol.">
        <title>The complete genome sequence of Roseobacter denitrificans reveals a mixotrophic rather than photosynthetic metabolism.</title>
        <authorList>
            <person name="Swingley W.D."/>
            <person name="Sadekar S."/>
            <person name="Mastrian S.D."/>
            <person name="Matthies H.J."/>
            <person name="Hao J."/>
            <person name="Ramos H."/>
            <person name="Acharya C.R."/>
            <person name="Conrad A.L."/>
            <person name="Taylor H.L."/>
            <person name="Dejesa L.C."/>
            <person name="Shah M.K."/>
            <person name="O'huallachain M.E."/>
            <person name="Lince M.T."/>
            <person name="Blankenship R.E."/>
            <person name="Beatty J.T."/>
            <person name="Touchman J.W."/>
        </authorList>
    </citation>
    <scope>NUCLEOTIDE SEQUENCE [LARGE SCALE GENOMIC DNA]</scope>
    <source>
        <strain evidence="4">ATCC 33942 / OCh 114</strain>
        <plasmid evidence="3 4">pTB1</plasmid>
    </source>
</reference>
<keyword evidence="2" id="KW-0732">Signal</keyword>
<evidence type="ECO:0000313" key="3">
    <source>
        <dbReference type="EMBL" id="ABI93320.1"/>
    </source>
</evidence>
<accession>Q07GS9</accession>
<dbReference type="KEGG" id="rde:RD1_A0016"/>
<dbReference type="HOGENOM" id="CLU_158657_3_1_5"/>
<keyword evidence="3" id="KW-0614">Plasmid</keyword>